<evidence type="ECO:0000259" key="2">
    <source>
        <dbReference type="PROSITE" id="PS51192"/>
    </source>
</evidence>
<dbReference type="SMART" id="SM00490">
    <property type="entry name" value="HELICc"/>
    <property type="match status" value="1"/>
</dbReference>
<dbReference type="AlphaFoldDB" id="A0A246RJR4"/>
<feature type="compositionally biased region" description="Basic and acidic residues" evidence="1">
    <location>
        <begin position="7"/>
        <end position="20"/>
    </location>
</feature>
<evidence type="ECO:0000256" key="1">
    <source>
        <dbReference type="SAM" id="MobiDB-lite"/>
    </source>
</evidence>
<feature type="domain" description="Helicase C-terminal" evidence="3">
    <location>
        <begin position="291"/>
        <end position="462"/>
    </location>
</feature>
<dbReference type="PANTHER" id="PTHR33418:SF1">
    <property type="entry name" value="HELICASE-ASSOCIATED DOMAIN-CONTAINING PROTEIN"/>
    <property type="match status" value="1"/>
</dbReference>
<accession>A0A246RJR4</accession>
<protein>
    <recommendedName>
        <fullName evidence="6">Helicase</fullName>
    </recommendedName>
</protein>
<keyword evidence="5" id="KW-1185">Reference proteome</keyword>
<sequence length="792" mass="87019">MTAPETDEGRVPSESRRETTGPESPSTGGLPVLRGYQREAVDAIMQGQADGGRGQVRAACGTGKTIVSLHAARQLCPDGLVVVACPSLPLLAQTLTVWAATGTVTRILAVCGDDSIVPTSGDGALACPVTTRPAEISAWLRDTPAGQPRLILVTHASAGPLGDGLTQAGVVADLLIVDEAHHTAGWGGKHNSLLHDDDRLPARRRLYLSATPRVLTRRRPGDQDLLSMDDPQVFGPVRYQYPFARAIADGWLDDYRILVIGVTSHEALALLRDTDTHAVTDLHSAPLRTTAIQTALIRAATEFGLRRILVFTSRIAQSRAFATTLPRTLAATPEHLRPKGLLTAGHVDGTQNAAQRDIHLARLAHPPQDGWTVISNARCLSEGVDVPAVDAVVFTSPKESEVDVAQAVGRALRRNPDGSGIATVLVPVLLPDDPEDAPTDLAEWDTLLKVLRALRAHDGDLATDLDTRRTTLTTSGGGESGGGLPERVIIRLPDGYATGDLLRHITIRVLEETTSDWWAGYGALQSYAREHGHLRITPRHTTNGIRLDNWVRQQRFTYKTGRLSQDRVDALDRLGFDWAPQASAWERGLAAATAFHAAHGHLNPPYRHTIDGVNLTTWLSTQRHLHQQGRLPADRTTALTRLGITWKRKTRTPDECWQAVLKFHHTHGHLRVPAGTTIDGVDVYLWTISRRVDHAKGRLTPERFQTLTAMGMQWDAPEKPWPRKYAAATAFYQREGHLRPPPRHVEDGVKLTQWLIEQRRVHRNGRMPPDRIDALNSIGMQWDWTNHPKEKS</sequence>
<feature type="region of interest" description="Disordered" evidence="1">
    <location>
        <begin position="1"/>
        <end position="32"/>
    </location>
</feature>
<dbReference type="InterPro" id="IPR027417">
    <property type="entry name" value="P-loop_NTPase"/>
</dbReference>
<gene>
    <name evidence="4" type="ORF">B5D80_18340</name>
</gene>
<name>A0A246RJR4_9ACTN</name>
<dbReference type="SUPFAM" id="SSF52540">
    <property type="entry name" value="P-loop containing nucleoside triphosphate hydrolases"/>
    <property type="match status" value="1"/>
</dbReference>
<comment type="caution">
    <text evidence="4">The sequence shown here is derived from an EMBL/GenBank/DDBJ whole genome shotgun (WGS) entry which is preliminary data.</text>
</comment>
<dbReference type="InterPro" id="IPR005114">
    <property type="entry name" value="Helicase_assoc"/>
</dbReference>
<dbReference type="Pfam" id="PF03457">
    <property type="entry name" value="HA"/>
    <property type="match status" value="4"/>
</dbReference>
<feature type="domain" description="Helicase ATP-binding" evidence="2">
    <location>
        <begin position="45"/>
        <end position="230"/>
    </location>
</feature>
<dbReference type="SMART" id="SM00487">
    <property type="entry name" value="DEXDc"/>
    <property type="match status" value="1"/>
</dbReference>
<dbReference type="Proteomes" id="UP000197174">
    <property type="component" value="Unassembled WGS sequence"/>
</dbReference>
<dbReference type="PANTHER" id="PTHR33418">
    <property type="entry name" value="HELICASE-ASSOCIATED"/>
    <property type="match status" value="1"/>
</dbReference>
<evidence type="ECO:0008006" key="6">
    <source>
        <dbReference type="Google" id="ProtNLM"/>
    </source>
</evidence>
<evidence type="ECO:0000259" key="3">
    <source>
        <dbReference type="PROSITE" id="PS51194"/>
    </source>
</evidence>
<evidence type="ECO:0000313" key="4">
    <source>
        <dbReference type="EMBL" id="OWV05212.1"/>
    </source>
</evidence>
<dbReference type="InterPro" id="IPR001650">
    <property type="entry name" value="Helicase_C-like"/>
</dbReference>
<dbReference type="Pfam" id="PF04851">
    <property type="entry name" value="ResIII"/>
    <property type="match status" value="1"/>
</dbReference>
<dbReference type="PROSITE" id="PS51192">
    <property type="entry name" value="HELICASE_ATP_BIND_1"/>
    <property type="match status" value="1"/>
</dbReference>
<dbReference type="GO" id="GO:0016787">
    <property type="term" value="F:hydrolase activity"/>
    <property type="evidence" value="ECO:0007669"/>
    <property type="project" value="InterPro"/>
</dbReference>
<dbReference type="CDD" id="cd18785">
    <property type="entry name" value="SF2_C"/>
    <property type="match status" value="1"/>
</dbReference>
<dbReference type="Gene3D" id="6.10.140.530">
    <property type="match status" value="3"/>
</dbReference>
<dbReference type="EMBL" id="MZMV01000030">
    <property type="protein sequence ID" value="OWV05212.1"/>
    <property type="molecule type" value="Genomic_DNA"/>
</dbReference>
<dbReference type="InterPro" id="IPR006935">
    <property type="entry name" value="Helicase/UvrB_N"/>
</dbReference>
<dbReference type="Pfam" id="PF00271">
    <property type="entry name" value="Helicase_C"/>
    <property type="match status" value="1"/>
</dbReference>
<organism evidence="4 5">
    <name type="scientific">Micromonospora wenchangensis</name>
    <dbReference type="NCBI Taxonomy" id="1185415"/>
    <lineage>
        <taxon>Bacteria</taxon>
        <taxon>Bacillati</taxon>
        <taxon>Actinomycetota</taxon>
        <taxon>Actinomycetes</taxon>
        <taxon>Micromonosporales</taxon>
        <taxon>Micromonosporaceae</taxon>
        <taxon>Micromonospora</taxon>
    </lineage>
</organism>
<proteinExistence type="predicted"/>
<dbReference type="OrthoDB" id="9776021at2"/>
<dbReference type="GO" id="GO:0005524">
    <property type="term" value="F:ATP binding"/>
    <property type="evidence" value="ECO:0007669"/>
    <property type="project" value="InterPro"/>
</dbReference>
<dbReference type="InterPro" id="IPR014001">
    <property type="entry name" value="Helicase_ATP-bd"/>
</dbReference>
<dbReference type="GO" id="GO:0003677">
    <property type="term" value="F:DNA binding"/>
    <property type="evidence" value="ECO:0007669"/>
    <property type="project" value="InterPro"/>
</dbReference>
<dbReference type="RefSeq" id="WP_088645112.1">
    <property type="nucleotide sequence ID" value="NZ_MZMV01000030.1"/>
</dbReference>
<dbReference type="PROSITE" id="PS51194">
    <property type="entry name" value="HELICASE_CTER"/>
    <property type="match status" value="1"/>
</dbReference>
<evidence type="ECO:0000313" key="5">
    <source>
        <dbReference type="Proteomes" id="UP000197174"/>
    </source>
</evidence>
<dbReference type="Gene3D" id="3.40.50.300">
    <property type="entry name" value="P-loop containing nucleotide triphosphate hydrolases"/>
    <property type="match status" value="2"/>
</dbReference>
<reference evidence="4 5" key="1">
    <citation type="submission" date="2017-03" db="EMBL/GenBank/DDBJ databases">
        <title>Whole genome sequence of Micromonospora wenchangensis, isolated from mangrove soil.</title>
        <authorList>
            <person name="Yang H."/>
        </authorList>
    </citation>
    <scope>NUCLEOTIDE SEQUENCE [LARGE SCALE GENOMIC DNA]</scope>
    <source>
        <strain evidence="4 5">CCTCC AA 2012002</strain>
    </source>
</reference>